<evidence type="ECO:0000313" key="3">
    <source>
        <dbReference type="EMBL" id="MCB2376652.1"/>
    </source>
</evidence>
<dbReference type="PANTHER" id="PTHR16222">
    <property type="entry name" value="ADP-RIBOSYLGLYCOHYDROLASE"/>
    <property type="match status" value="1"/>
</dbReference>
<gene>
    <name evidence="3" type="ORF">LGH70_03620</name>
</gene>
<proteinExistence type="inferred from homology"/>
<dbReference type="RefSeq" id="WP_226182794.1">
    <property type="nucleotide sequence ID" value="NZ_JAJADQ010000002.1"/>
</dbReference>
<keyword evidence="2" id="KW-0378">Hydrolase</keyword>
<organism evidence="3 4">
    <name type="scientific">Hymenobacter nitidus</name>
    <dbReference type="NCBI Taxonomy" id="2880929"/>
    <lineage>
        <taxon>Bacteria</taxon>
        <taxon>Pseudomonadati</taxon>
        <taxon>Bacteroidota</taxon>
        <taxon>Cytophagia</taxon>
        <taxon>Cytophagales</taxon>
        <taxon>Hymenobacteraceae</taxon>
        <taxon>Hymenobacter</taxon>
    </lineage>
</organism>
<dbReference type="Proteomes" id="UP001165297">
    <property type="component" value="Unassembled WGS sequence"/>
</dbReference>
<dbReference type="Pfam" id="PF03747">
    <property type="entry name" value="ADP_ribosyl_GH"/>
    <property type="match status" value="1"/>
</dbReference>
<accession>A0ABS8A8B4</accession>
<dbReference type="PANTHER" id="PTHR16222:SF24">
    <property type="entry name" value="ADP-RIBOSYLHYDROLASE ARH3"/>
    <property type="match status" value="1"/>
</dbReference>
<dbReference type="InterPro" id="IPR005502">
    <property type="entry name" value="Ribosyl_crysJ1"/>
</dbReference>
<reference evidence="3" key="1">
    <citation type="submission" date="2021-10" db="EMBL/GenBank/DDBJ databases">
        <authorList>
            <person name="Dean J.D."/>
            <person name="Kim M.K."/>
            <person name="Newey C.N."/>
            <person name="Stoker T.S."/>
            <person name="Thompson D.W."/>
            <person name="Grose J.H."/>
        </authorList>
    </citation>
    <scope>NUCLEOTIDE SEQUENCE</scope>
    <source>
        <strain evidence="3">BT635</strain>
    </source>
</reference>
<dbReference type="EMBL" id="JAJADQ010000002">
    <property type="protein sequence ID" value="MCB2376652.1"/>
    <property type="molecule type" value="Genomic_DNA"/>
</dbReference>
<protein>
    <submittedName>
        <fullName evidence="3">ADP-ribosylglycohydrolase family protein</fullName>
    </submittedName>
</protein>
<comment type="similarity">
    <text evidence="1">Belongs to the ADP-ribosylglycohydrolase family.</text>
</comment>
<dbReference type="InterPro" id="IPR036705">
    <property type="entry name" value="Ribosyl_crysJ1_sf"/>
</dbReference>
<evidence type="ECO:0000256" key="1">
    <source>
        <dbReference type="ARBA" id="ARBA00010702"/>
    </source>
</evidence>
<dbReference type="SUPFAM" id="SSF101478">
    <property type="entry name" value="ADP-ribosylglycohydrolase"/>
    <property type="match status" value="1"/>
</dbReference>
<dbReference type="Gene3D" id="1.10.4080.10">
    <property type="entry name" value="ADP-ribosylation/Crystallin J1"/>
    <property type="match status" value="1"/>
</dbReference>
<evidence type="ECO:0000256" key="2">
    <source>
        <dbReference type="ARBA" id="ARBA00022801"/>
    </source>
</evidence>
<name>A0ABS8A8B4_9BACT</name>
<keyword evidence="4" id="KW-1185">Reference proteome</keyword>
<evidence type="ECO:0000313" key="4">
    <source>
        <dbReference type="Proteomes" id="UP001165297"/>
    </source>
</evidence>
<comment type="caution">
    <text evidence="3">The sequence shown here is derived from an EMBL/GenBank/DDBJ whole genome shotgun (WGS) entry which is preliminary data.</text>
</comment>
<sequence>MPLPSPLLHLHDQFAGCIIGGAIGDAYGSSHELGAPGWPQAATYYPFGKPAAPRPTWALTDDTQLTLATCEAIAEAKTISPEAIARQFLAYFRSRKLTGLGASTLYALQQLAAGCPWSQAGRMGEYGAGNGAAMRIAPLAFVPGSVPRETIEAVCRITHQHPEAYAGALAVYLSLRAALDGTWTGHENLLPLIIEQLPDTRVRDRLQELDQAPASQTLAELAARFGCGGYVVDSVPLALAAANQVRQLGFAAMLAALVQAGGDTDTNCSLAGQISGGLLGVNGIPLPLYRKLRQLPEYSWLQTTVAEFSKSVLS</sequence>
<dbReference type="InterPro" id="IPR050792">
    <property type="entry name" value="ADP-ribosylglycohydrolase"/>
</dbReference>